<accession>J1QKF3</accession>
<reference evidence="1 2" key="1">
    <citation type="journal article" date="2012" name="J. Bacteriol.">
        <title>Genome Sequence of Pectin-Degrading Alishewanella aestuarii Strain B11T, Isolated from Tidal Flat Sediment.</title>
        <authorList>
            <person name="Jung J."/>
            <person name="Choi S."/>
            <person name="Chun J."/>
            <person name="Park W."/>
        </authorList>
    </citation>
    <scope>NUCLEOTIDE SEQUENCE [LARGE SCALE GENOMIC DNA]</scope>
    <source>
        <strain evidence="1 2">B11</strain>
    </source>
</reference>
<evidence type="ECO:0000313" key="2">
    <source>
        <dbReference type="Proteomes" id="UP000012043"/>
    </source>
</evidence>
<keyword evidence="2" id="KW-1185">Reference proteome</keyword>
<dbReference type="PATRIC" id="fig|1197174.4.peg.1114"/>
<evidence type="ECO:0000313" key="1">
    <source>
        <dbReference type="EMBL" id="EJI86061.1"/>
    </source>
</evidence>
<proteinExistence type="predicted"/>
<comment type="caution">
    <text evidence="1">The sequence shown here is derived from an EMBL/GenBank/DDBJ whole genome shotgun (WGS) entry which is preliminary data.</text>
</comment>
<protein>
    <submittedName>
        <fullName evidence="1">Uncharacterized protein</fullName>
    </submittedName>
</protein>
<gene>
    <name evidence="1" type="ORF">AEST_11430</name>
</gene>
<dbReference type="EMBL" id="ALAB01000010">
    <property type="protein sequence ID" value="EJI86061.1"/>
    <property type="molecule type" value="Genomic_DNA"/>
</dbReference>
<sequence>MTIRASLDQMIGDALLGEARQKVAQLQNRLRTAWIISCNSS</sequence>
<dbReference type="AlphaFoldDB" id="J1QKF3"/>
<name>J1QKF3_9ALTE</name>
<organism evidence="1 2">
    <name type="scientific">Alishewanella aestuarii B11</name>
    <dbReference type="NCBI Taxonomy" id="1197174"/>
    <lineage>
        <taxon>Bacteria</taxon>
        <taxon>Pseudomonadati</taxon>
        <taxon>Pseudomonadota</taxon>
        <taxon>Gammaproteobacteria</taxon>
        <taxon>Alteromonadales</taxon>
        <taxon>Alteromonadaceae</taxon>
        <taxon>Alishewanella</taxon>
    </lineage>
</organism>
<dbReference type="Proteomes" id="UP000012043">
    <property type="component" value="Unassembled WGS sequence"/>
</dbReference>